<dbReference type="GO" id="GO:0001534">
    <property type="term" value="C:radial spoke"/>
    <property type="evidence" value="ECO:0007669"/>
    <property type="project" value="InterPro"/>
</dbReference>
<keyword evidence="5" id="KW-0969">Cilium</keyword>
<gene>
    <name evidence="12" type="ORF">BV898_12702</name>
</gene>
<dbReference type="GO" id="GO:0060091">
    <property type="term" value="C:kinocilium"/>
    <property type="evidence" value="ECO:0007669"/>
    <property type="project" value="UniProtKB-SubCell"/>
</dbReference>
<evidence type="ECO:0000256" key="8">
    <source>
        <dbReference type="ARBA" id="ARBA00037822"/>
    </source>
</evidence>
<comment type="similarity">
    <text evidence="9">Belongs to the flagellar radial spoke RSP9 family.</text>
</comment>
<comment type="caution">
    <text evidence="12">The sequence shown here is derived from an EMBL/GenBank/DDBJ whole genome shotgun (WGS) entry which is preliminary data.</text>
</comment>
<evidence type="ECO:0000256" key="7">
    <source>
        <dbReference type="ARBA" id="ARBA00023273"/>
    </source>
</evidence>
<sequence>MNENSPIYSQLTPEENILIRASCVILSEESKQLHRYRFWGKIFGTQNDYFIVQSTTLNPYELPVTQYSRDGRAWASLAPPADSAMTNAFMSGLLTGDPSTPFSYSDFNSVSKISAEPLQIQIREEDRLACLVRAIDAEGTLLPKGSYAMDATGHIVPSPMYKGMSYENCCNFENYVTFIPLNKLKVRKDAAGRRVNALQPFLKAIPETLTDRGLCFFHAIDGSTFGRCYFGWGSREINVPFLLGSLGDDSLTVDVTFLPDYDYRRTPEEADAAEAAAAAAVKAKRDAIDSEFLVSKGEEIGNAVVPSSAMDLSVPLIPDFSVSVEGDSHDGTSVDPEGTDNTSGDVSATEGETSEAESTG</sequence>
<keyword evidence="2" id="KW-0963">Cytoplasm</keyword>
<evidence type="ECO:0000256" key="6">
    <source>
        <dbReference type="ARBA" id="ARBA00023212"/>
    </source>
</evidence>
<protein>
    <recommendedName>
        <fullName evidence="10">Radial spoke head protein 9 homolog</fullName>
    </recommendedName>
</protein>
<dbReference type="InterPro" id="IPR055316">
    <property type="entry name" value="RSP9"/>
</dbReference>
<dbReference type="Pfam" id="PF04712">
    <property type="entry name" value="Radial_spoke"/>
    <property type="match status" value="1"/>
</dbReference>
<evidence type="ECO:0000313" key="13">
    <source>
        <dbReference type="Proteomes" id="UP000192578"/>
    </source>
</evidence>
<dbReference type="PANTHER" id="PTHR22069">
    <property type="entry name" value="MITOCHONDRIAL RIBOSOMAL PROTEIN S18"/>
    <property type="match status" value="1"/>
</dbReference>
<organism evidence="12 13">
    <name type="scientific">Hypsibius exemplaris</name>
    <name type="common">Freshwater tardigrade</name>
    <dbReference type="NCBI Taxonomy" id="2072580"/>
    <lineage>
        <taxon>Eukaryota</taxon>
        <taxon>Metazoa</taxon>
        <taxon>Ecdysozoa</taxon>
        <taxon>Tardigrada</taxon>
        <taxon>Eutardigrada</taxon>
        <taxon>Parachela</taxon>
        <taxon>Hypsibioidea</taxon>
        <taxon>Hypsibiidae</taxon>
        <taxon>Hypsibius</taxon>
    </lineage>
</organism>
<accession>A0A1W0WCU3</accession>
<evidence type="ECO:0000256" key="3">
    <source>
        <dbReference type="ARBA" id="ARBA00022794"/>
    </source>
</evidence>
<reference evidence="13" key="1">
    <citation type="submission" date="2017-01" db="EMBL/GenBank/DDBJ databases">
        <title>Comparative genomics of anhydrobiosis in the tardigrade Hypsibius dujardini.</title>
        <authorList>
            <person name="Yoshida Y."/>
            <person name="Koutsovoulos G."/>
            <person name="Laetsch D."/>
            <person name="Stevens L."/>
            <person name="Kumar S."/>
            <person name="Horikawa D."/>
            <person name="Ishino K."/>
            <person name="Komine S."/>
            <person name="Tomita M."/>
            <person name="Blaxter M."/>
            <person name="Arakawa K."/>
        </authorList>
    </citation>
    <scope>NUCLEOTIDE SEQUENCE [LARGE SCALE GENOMIC DNA]</scope>
    <source>
        <strain evidence="13">Z151</strain>
    </source>
</reference>
<comment type="subcellular location">
    <subcellularLocation>
        <location evidence="8">Cell projection</location>
        <location evidence="8">Kinocilium</location>
    </subcellularLocation>
    <subcellularLocation>
        <location evidence="1">Cytoplasm</location>
        <location evidence="1">Cytoskeleton</location>
        <location evidence="1">Flagellum axoneme</location>
    </subcellularLocation>
</comment>
<dbReference type="GO" id="GO:0044458">
    <property type="term" value="P:motile cilium assembly"/>
    <property type="evidence" value="ECO:0007669"/>
    <property type="project" value="TreeGrafter"/>
</dbReference>
<keyword evidence="6" id="KW-0206">Cytoskeleton</keyword>
<evidence type="ECO:0000256" key="4">
    <source>
        <dbReference type="ARBA" id="ARBA00022846"/>
    </source>
</evidence>
<name>A0A1W0WCU3_HYPEX</name>
<dbReference type="AlphaFoldDB" id="A0A1W0WCU3"/>
<keyword evidence="13" id="KW-1185">Reference proteome</keyword>
<evidence type="ECO:0000256" key="2">
    <source>
        <dbReference type="ARBA" id="ARBA00022490"/>
    </source>
</evidence>
<dbReference type="PANTHER" id="PTHR22069:SF0">
    <property type="entry name" value="RADIAL SPOKE HEAD PROTEIN 9 HOMOLOG"/>
    <property type="match status" value="1"/>
</dbReference>
<dbReference type="InterPro" id="IPR006802">
    <property type="entry name" value="Radial_spoke"/>
</dbReference>
<dbReference type="GO" id="GO:0060294">
    <property type="term" value="P:cilium movement involved in cell motility"/>
    <property type="evidence" value="ECO:0007669"/>
    <property type="project" value="InterPro"/>
</dbReference>
<dbReference type="OrthoDB" id="10258956at2759"/>
<proteinExistence type="inferred from homology"/>
<feature type="region of interest" description="Disordered" evidence="11">
    <location>
        <begin position="321"/>
        <end position="360"/>
    </location>
</feature>
<evidence type="ECO:0000313" key="12">
    <source>
        <dbReference type="EMBL" id="OQV13045.1"/>
    </source>
</evidence>
<evidence type="ECO:0000256" key="5">
    <source>
        <dbReference type="ARBA" id="ARBA00023069"/>
    </source>
</evidence>
<evidence type="ECO:0000256" key="1">
    <source>
        <dbReference type="ARBA" id="ARBA00004611"/>
    </source>
</evidence>
<dbReference type="EMBL" id="MTYJ01000131">
    <property type="protein sequence ID" value="OQV13045.1"/>
    <property type="molecule type" value="Genomic_DNA"/>
</dbReference>
<evidence type="ECO:0000256" key="11">
    <source>
        <dbReference type="SAM" id="MobiDB-lite"/>
    </source>
</evidence>
<evidence type="ECO:0000256" key="9">
    <source>
        <dbReference type="ARBA" id="ARBA00038319"/>
    </source>
</evidence>
<keyword evidence="7" id="KW-0966">Cell projection</keyword>
<dbReference type="GO" id="GO:0035082">
    <property type="term" value="P:axoneme assembly"/>
    <property type="evidence" value="ECO:0007669"/>
    <property type="project" value="InterPro"/>
</dbReference>
<evidence type="ECO:0000256" key="10">
    <source>
        <dbReference type="ARBA" id="ARBA00041080"/>
    </source>
</evidence>
<keyword evidence="4" id="KW-0282">Flagellum</keyword>
<feature type="compositionally biased region" description="Low complexity" evidence="11">
    <location>
        <begin position="347"/>
        <end position="360"/>
    </location>
</feature>
<keyword evidence="3" id="KW-0970">Cilium biogenesis/degradation</keyword>
<dbReference type="Proteomes" id="UP000192578">
    <property type="component" value="Unassembled WGS sequence"/>
</dbReference>